<protein>
    <recommendedName>
        <fullName evidence="1">arginine--tRNA ligase</fullName>
        <ecNumber evidence="1">6.1.1.19</ecNumber>
    </recommendedName>
</protein>
<dbReference type="Pfam" id="PF05746">
    <property type="entry name" value="DALR_1"/>
    <property type="match status" value="1"/>
</dbReference>
<accession>A0A2U1QN18</accession>
<evidence type="ECO:0000256" key="1">
    <source>
        <dbReference type="ARBA" id="ARBA00012837"/>
    </source>
</evidence>
<dbReference type="InterPro" id="IPR008909">
    <property type="entry name" value="DALR_anticod-bd"/>
</dbReference>
<dbReference type="PANTHER" id="PTHR11956:SF5">
    <property type="entry name" value="ARGININE--TRNA LIGASE, CYTOPLASMIC"/>
    <property type="match status" value="1"/>
</dbReference>
<dbReference type="AlphaFoldDB" id="A0A2U1QN18"/>
<evidence type="ECO:0000256" key="3">
    <source>
        <dbReference type="SAM" id="MobiDB-lite"/>
    </source>
</evidence>
<evidence type="ECO:0000259" key="4">
    <source>
        <dbReference type="SMART" id="SM00836"/>
    </source>
</evidence>
<dbReference type="InterPro" id="IPR036612">
    <property type="entry name" value="KH_dom_type_1_sf"/>
</dbReference>
<dbReference type="STRING" id="35608.A0A2U1QN18"/>
<feature type="region of interest" description="Disordered" evidence="3">
    <location>
        <begin position="733"/>
        <end position="819"/>
    </location>
</feature>
<dbReference type="GO" id="GO:0003723">
    <property type="term" value="F:RNA binding"/>
    <property type="evidence" value="ECO:0007669"/>
    <property type="project" value="InterPro"/>
</dbReference>
<feature type="compositionally biased region" description="Basic and acidic residues" evidence="3">
    <location>
        <begin position="733"/>
        <end position="754"/>
    </location>
</feature>
<comment type="catalytic activity">
    <reaction evidence="2">
        <text>tRNA(Arg) + L-arginine + ATP = L-arginyl-tRNA(Arg) + AMP + diphosphate</text>
        <dbReference type="Rhea" id="RHEA:20301"/>
        <dbReference type="Rhea" id="RHEA-COMP:9658"/>
        <dbReference type="Rhea" id="RHEA-COMP:9673"/>
        <dbReference type="ChEBI" id="CHEBI:30616"/>
        <dbReference type="ChEBI" id="CHEBI:32682"/>
        <dbReference type="ChEBI" id="CHEBI:33019"/>
        <dbReference type="ChEBI" id="CHEBI:78442"/>
        <dbReference type="ChEBI" id="CHEBI:78513"/>
        <dbReference type="ChEBI" id="CHEBI:456215"/>
        <dbReference type="EC" id="6.1.1.19"/>
    </reaction>
</comment>
<dbReference type="InterPro" id="IPR001278">
    <property type="entry name" value="Arg-tRNA-ligase"/>
</dbReference>
<proteinExistence type="predicted"/>
<organism evidence="5 6">
    <name type="scientific">Artemisia annua</name>
    <name type="common">Sweet wormwood</name>
    <dbReference type="NCBI Taxonomy" id="35608"/>
    <lineage>
        <taxon>Eukaryota</taxon>
        <taxon>Viridiplantae</taxon>
        <taxon>Streptophyta</taxon>
        <taxon>Embryophyta</taxon>
        <taxon>Tracheophyta</taxon>
        <taxon>Spermatophyta</taxon>
        <taxon>Magnoliopsida</taxon>
        <taxon>eudicotyledons</taxon>
        <taxon>Gunneridae</taxon>
        <taxon>Pentapetalae</taxon>
        <taxon>asterids</taxon>
        <taxon>campanulids</taxon>
        <taxon>Asterales</taxon>
        <taxon>Asteraceae</taxon>
        <taxon>Asteroideae</taxon>
        <taxon>Anthemideae</taxon>
        <taxon>Artemisiinae</taxon>
        <taxon>Artemisia</taxon>
    </lineage>
</organism>
<dbReference type="CDD" id="cd00105">
    <property type="entry name" value="KH-I"/>
    <property type="match status" value="1"/>
</dbReference>
<gene>
    <name evidence="5" type="ORF">CTI12_AA008950</name>
</gene>
<dbReference type="EMBL" id="PKPP01000021">
    <property type="protein sequence ID" value="PWA99399.1"/>
    <property type="molecule type" value="Genomic_DNA"/>
</dbReference>
<dbReference type="SUPFAM" id="SSF47323">
    <property type="entry name" value="Anticodon-binding domain of a subclass of class I aminoacyl-tRNA synthetases"/>
    <property type="match status" value="2"/>
</dbReference>
<keyword evidence="5" id="KW-0436">Ligase</keyword>
<keyword evidence="6" id="KW-1185">Reference proteome</keyword>
<dbReference type="GO" id="GO:0006420">
    <property type="term" value="P:arginyl-tRNA aminoacylation"/>
    <property type="evidence" value="ECO:0007669"/>
    <property type="project" value="InterPro"/>
</dbReference>
<evidence type="ECO:0000313" key="5">
    <source>
        <dbReference type="EMBL" id="PWA99399.1"/>
    </source>
</evidence>
<dbReference type="GO" id="GO:0004814">
    <property type="term" value="F:arginine-tRNA ligase activity"/>
    <property type="evidence" value="ECO:0007669"/>
    <property type="project" value="UniProtKB-EC"/>
</dbReference>
<evidence type="ECO:0000313" key="6">
    <source>
        <dbReference type="Proteomes" id="UP000245207"/>
    </source>
</evidence>
<dbReference type="InterPro" id="IPR009080">
    <property type="entry name" value="tRNAsynth_Ia_anticodon-bd"/>
</dbReference>
<evidence type="ECO:0000256" key="2">
    <source>
        <dbReference type="ARBA" id="ARBA00049339"/>
    </source>
</evidence>
<dbReference type="GO" id="GO:0005524">
    <property type="term" value="F:ATP binding"/>
    <property type="evidence" value="ECO:0007669"/>
    <property type="project" value="InterPro"/>
</dbReference>
<feature type="compositionally biased region" description="Basic and acidic residues" evidence="3">
    <location>
        <begin position="764"/>
        <end position="781"/>
    </location>
</feature>
<dbReference type="Proteomes" id="UP000245207">
    <property type="component" value="Unassembled WGS sequence"/>
</dbReference>
<dbReference type="SUPFAM" id="SSF54791">
    <property type="entry name" value="Eukaryotic type KH-domain (KH-domain type I)"/>
    <property type="match status" value="1"/>
</dbReference>
<dbReference type="EC" id="6.1.1.19" evidence="1"/>
<dbReference type="PANTHER" id="PTHR11956">
    <property type="entry name" value="ARGINYL-TRNA SYNTHETASE"/>
    <property type="match status" value="1"/>
</dbReference>
<sequence length="819" mass="92233">MSTSSIGVFSPSPNHKRDRSMLSRELDLIFNQLVEYCYNLKNYSLIRPLKGDARRKYGDYVCLSVLEVSEELRKDPVLFDQSKPYDIAEKILDRFPSTTTGMNMINEESLIIRAAGIITFKLHGSWIAQGNSLVYLLRTRALIRSLNQENLNSPGIWFKEREALSGRGERELGLHLIEFTEVIGKACKAFMPHIVCEYLIELSKLFISYHREVRHGKAKVGLCKAAEVVMNECFKLLGINPVIGKACKAFMPHIVCEYLIELSKLFISYHREVRHGKAKVGLCKAAEVVMNECFKLLGINPFAKEAVDLVKRGPFLSDARYSLSRIELFTMSVSVSDPDFDRSSIFGQLLLKDALGIIGCDSLIPFGDPSCRRSVPIASSIEVHLRLHAMSEDKSLCYLIYHDKLVEPLSEFWGDGKKTMCGTLKFYSDIGRVHVNFILLKEVVDTSLSLTLSSSDRVEICGSIFAYYGDVVEDDILGHYKTTIFTTKKFVLDGEQVVSTLHRSSLAVPANGHLKIEALLMDVQSGKVYVNGVKDYPAKPGKDNNWRVTRELSRIRDKDVPNILGNQDGRIMSIYNASGATIGIFTEAITKKYDASSVPTAMTPLDICHKAMNRPFLKVDVFPLGIDGTNLARIEAESGAWLETWERTVNIYGSEQQVKNAMEMINAVPAGFGLPETIFSMEEMDAFFEKYNEDPAAWEDEMKYGWEDIREMLLVYQKLDSSEVTLLKYSADTKNEEVEGKKSVEEGEQEERAESGSGTQNNVEEYKDKRSVNEDEQKECVESESGTQKNVEESEDKKSVKEDEQKECVDTGSGTHKEC</sequence>
<feature type="compositionally biased region" description="Basic and acidic residues" evidence="3">
    <location>
        <begin position="790"/>
        <end position="819"/>
    </location>
</feature>
<feature type="domain" description="DALR anticodon binding" evidence="4">
    <location>
        <begin position="136"/>
        <end position="243"/>
    </location>
</feature>
<dbReference type="Gene3D" id="1.10.730.10">
    <property type="entry name" value="Isoleucyl-tRNA Synthetase, Domain 1"/>
    <property type="match status" value="2"/>
</dbReference>
<reference evidence="5 6" key="1">
    <citation type="journal article" date="2018" name="Mol. Plant">
        <title>The genome of Artemisia annua provides insight into the evolution of Asteraceae family and artemisinin biosynthesis.</title>
        <authorList>
            <person name="Shen Q."/>
            <person name="Zhang L."/>
            <person name="Liao Z."/>
            <person name="Wang S."/>
            <person name="Yan T."/>
            <person name="Shi P."/>
            <person name="Liu M."/>
            <person name="Fu X."/>
            <person name="Pan Q."/>
            <person name="Wang Y."/>
            <person name="Lv Z."/>
            <person name="Lu X."/>
            <person name="Zhang F."/>
            <person name="Jiang W."/>
            <person name="Ma Y."/>
            <person name="Chen M."/>
            <person name="Hao X."/>
            <person name="Li L."/>
            <person name="Tang Y."/>
            <person name="Lv G."/>
            <person name="Zhou Y."/>
            <person name="Sun X."/>
            <person name="Brodelius P.E."/>
            <person name="Rose J.K.C."/>
            <person name="Tang K."/>
        </authorList>
    </citation>
    <scope>NUCLEOTIDE SEQUENCE [LARGE SCALE GENOMIC DNA]</scope>
    <source>
        <strain evidence="6">cv. Huhao1</strain>
        <tissue evidence="5">Leaf</tissue>
    </source>
</reference>
<dbReference type="SMART" id="SM00836">
    <property type="entry name" value="DALR_1"/>
    <property type="match status" value="1"/>
</dbReference>
<name>A0A2U1QN18_ARTAN</name>
<dbReference type="OrthoDB" id="4927890at2759"/>
<comment type="caution">
    <text evidence="5">The sequence shown here is derived from an EMBL/GenBank/DDBJ whole genome shotgun (WGS) entry which is preliminary data.</text>
</comment>